<reference evidence="3 5" key="1">
    <citation type="journal article" date="2007" name="Nat. Biotechnol.">
        <title>Genome sequence of the lignocellulose-bioconverting and xylose-fermenting yeast Pichia stipitis.</title>
        <authorList>
            <person name="Jeffries T.W."/>
            <person name="Grigoriev I.V."/>
            <person name="Grimwood J."/>
            <person name="Laplaza J.M."/>
            <person name="Aerts A."/>
            <person name="Salamov A."/>
            <person name="Schmutz J."/>
            <person name="Lindquist E."/>
            <person name="Dehal P."/>
            <person name="Shapiro H."/>
            <person name="Jin Y.S."/>
            <person name="Passoth V."/>
            <person name="Richardson P.M."/>
        </authorList>
    </citation>
    <scope>NUCLEOTIDE SEQUENCE [LARGE SCALE GENOMIC DNA]</scope>
    <source>
        <strain evidence="5">ATCC 58785 / CBS 6054 / NBRC 10063 / NRRL Y-11545</strain>
        <strain evidence="3">CBS 6054</strain>
    </source>
</reference>
<dbReference type="AlphaFoldDB" id="A3LSK6"/>
<evidence type="ECO:0000256" key="1">
    <source>
        <dbReference type="SAM" id="SignalP"/>
    </source>
</evidence>
<organism evidence="3 5">
    <name type="scientific">Scheffersomyces stipitis (strain ATCC 58785 / CBS 6054 / NBRC 10063 / NRRL Y-11545)</name>
    <name type="common">Yeast</name>
    <name type="synonym">Pichia stipitis</name>
    <dbReference type="NCBI Taxonomy" id="322104"/>
    <lineage>
        <taxon>Eukaryota</taxon>
        <taxon>Fungi</taxon>
        <taxon>Dikarya</taxon>
        <taxon>Ascomycota</taxon>
        <taxon>Saccharomycotina</taxon>
        <taxon>Pichiomycetes</taxon>
        <taxon>Debaryomycetaceae</taxon>
        <taxon>Scheffersomyces</taxon>
    </lineage>
</organism>
<accession>A3LSK6</accession>
<dbReference type="OrthoDB" id="4067243at2759"/>
<sequence>MLKSSLLSILLMSPAILGIHIDDIEEGTTFAPAFSINLENDTIVDYSNHRFDWVPKGGLQERKNVKSCALGVASVASAFASGASAAAAWYAVFHKAAGEAKYESDNKNCGVHHHVVDTPSRKMRYVYSSSGGDCSSTAQESTIEGSLDKAYRTYIKSHYDHIWCMELTHGGTWKGYLLIGPDGNWPSNLSCGDSSSGTCVSGGKNDDHT</sequence>
<gene>
    <name evidence="3" type="ORF">PICST_31085</name>
    <name evidence="4" type="ORF">PICST_31086</name>
</gene>
<proteinExistence type="predicted"/>
<dbReference type="InterPro" id="IPR046624">
    <property type="entry name" value="CSS2_C"/>
</dbReference>
<dbReference type="RefSeq" id="XP_001383948.1">
    <property type="nucleotide sequence ID" value="XM_001383911.1"/>
</dbReference>
<feature type="chain" id="PRO_5007634632" description="Secreted protein CSS2 C-terminal domain-containing protein" evidence="1">
    <location>
        <begin position="19"/>
        <end position="209"/>
    </location>
</feature>
<dbReference type="GeneID" id="4837803"/>
<keyword evidence="5" id="KW-1185">Reference proteome</keyword>
<evidence type="ECO:0000313" key="4">
    <source>
        <dbReference type="EMBL" id="ABN65919.1"/>
    </source>
</evidence>
<evidence type="ECO:0000313" key="3">
    <source>
        <dbReference type="EMBL" id="ABN65918.1"/>
    </source>
</evidence>
<dbReference type="InParanoid" id="A3LSK6"/>
<dbReference type="EMBL" id="CP000497">
    <property type="protein sequence ID" value="ABN65918.1"/>
    <property type="molecule type" value="Genomic_DNA"/>
</dbReference>
<feature type="signal peptide" evidence="1">
    <location>
        <begin position="1"/>
        <end position="18"/>
    </location>
</feature>
<dbReference type="eggNOG" id="ENOG502S9BU">
    <property type="taxonomic scope" value="Eukaryota"/>
</dbReference>
<dbReference type="HOGENOM" id="CLU_1315823_0_0_1"/>
<feature type="domain" description="Secreted protein CSS2 C-terminal" evidence="2">
    <location>
        <begin position="59"/>
        <end position="187"/>
    </location>
</feature>
<name>A3LSK6_PICST</name>
<dbReference type="EMBL" id="CP000497">
    <property type="protein sequence ID" value="ABN65919.1"/>
    <property type="molecule type" value="Genomic_DNA"/>
</dbReference>
<dbReference type="KEGG" id="pic:PICST_31085"/>
<dbReference type="RefSeq" id="XP_001383947.1">
    <property type="nucleotide sequence ID" value="XM_001383910.1"/>
</dbReference>
<keyword evidence="1" id="KW-0732">Signal</keyword>
<evidence type="ECO:0000259" key="2">
    <source>
        <dbReference type="Pfam" id="PF20521"/>
    </source>
</evidence>
<dbReference type="Proteomes" id="UP000002258">
    <property type="component" value="Chromosome 3"/>
</dbReference>
<evidence type="ECO:0000313" key="5">
    <source>
        <dbReference type="Proteomes" id="UP000002258"/>
    </source>
</evidence>
<dbReference type="KEGG" id="pic:PICST_31086"/>
<dbReference type="Pfam" id="PF20521">
    <property type="entry name" value="DUF6736"/>
    <property type="match status" value="1"/>
</dbReference>
<dbReference type="GeneID" id="4837802"/>
<protein>
    <recommendedName>
        <fullName evidence="2">Secreted protein CSS2 C-terminal domain-containing protein</fullName>
    </recommendedName>
</protein>